<keyword evidence="2" id="KW-0732">Signal</keyword>
<organism evidence="3 4">
    <name type="scientific">Asparagus officinalis</name>
    <name type="common">Garden asparagus</name>
    <dbReference type="NCBI Taxonomy" id="4686"/>
    <lineage>
        <taxon>Eukaryota</taxon>
        <taxon>Viridiplantae</taxon>
        <taxon>Streptophyta</taxon>
        <taxon>Embryophyta</taxon>
        <taxon>Tracheophyta</taxon>
        <taxon>Spermatophyta</taxon>
        <taxon>Magnoliopsida</taxon>
        <taxon>Liliopsida</taxon>
        <taxon>Asparagales</taxon>
        <taxon>Asparagaceae</taxon>
        <taxon>Asparagoideae</taxon>
        <taxon>Asparagus</taxon>
    </lineage>
</organism>
<gene>
    <name evidence="3" type="ORF">A4U43_C03F2090</name>
</gene>
<feature type="region of interest" description="Disordered" evidence="1">
    <location>
        <begin position="38"/>
        <end position="244"/>
    </location>
</feature>
<dbReference type="AlphaFoldDB" id="A0A5P1F771"/>
<feature type="chain" id="PRO_5024336846" evidence="2">
    <location>
        <begin position="27"/>
        <end position="365"/>
    </location>
</feature>
<dbReference type="PANTHER" id="PTHR35310">
    <property type="entry name" value="CELL WALL INTEGRITY/STRESS RESPONSE COMPONENT-LIKE PROTEIN"/>
    <property type="match status" value="1"/>
</dbReference>
<evidence type="ECO:0000313" key="4">
    <source>
        <dbReference type="Proteomes" id="UP000243459"/>
    </source>
</evidence>
<protein>
    <submittedName>
        <fullName evidence="3">Uncharacterized protein</fullName>
    </submittedName>
</protein>
<proteinExistence type="predicted"/>
<dbReference type="OMA" id="QCESTHL"/>
<name>A0A5P1F771_ASPOF</name>
<evidence type="ECO:0000256" key="1">
    <source>
        <dbReference type="SAM" id="MobiDB-lite"/>
    </source>
</evidence>
<dbReference type="Gramene" id="ONK74032">
    <property type="protein sequence ID" value="ONK74032"/>
    <property type="gene ID" value="A4U43_C03F2090"/>
</dbReference>
<dbReference type="Proteomes" id="UP000243459">
    <property type="component" value="Chromosome 3"/>
</dbReference>
<sequence length="365" mass="40463">MAPLSSATLVLIFALLLFALSVPTQSEKIQLSRRNLALTEQEPEDQPLAKPKTKKKSAALIEQEEEEAQALTKPKSKKKGAALAEQEEEEVQALTKPKSKKKGAALIEQEEDVRELPQPKTKQKSAALIEQEEEEAQSITKSTTKKKNPTSDSKNQTKPIKPKKSNSTSTSTSSSAPKSNKLNKTLTLRPTNSTKNSTKTPKPPPKSSTSSPKTQLESARNPAPKKSAEKTRPVNPDPIWLDESDSDQDLISEFRGLPTRIHQTLLPDLKKISITSKAYIYKANKNIAQNVKPFVGNKYAPKIAAAPAYFPRFAPAVWSPPLFLHPHSYLSLQRFLIFVQAPNLGTFTSFTPSPSPRWSRRIRSR</sequence>
<reference evidence="4" key="1">
    <citation type="journal article" date="2017" name="Nat. Commun.">
        <title>The asparagus genome sheds light on the origin and evolution of a young Y chromosome.</title>
        <authorList>
            <person name="Harkess A."/>
            <person name="Zhou J."/>
            <person name="Xu C."/>
            <person name="Bowers J.E."/>
            <person name="Van der Hulst R."/>
            <person name="Ayyampalayam S."/>
            <person name="Mercati F."/>
            <person name="Riccardi P."/>
            <person name="McKain M.R."/>
            <person name="Kakrana A."/>
            <person name="Tang H."/>
            <person name="Ray J."/>
            <person name="Groenendijk J."/>
            <person name="Arikit S."/>
            <person name="Mathioni S.M."/>
            <person name="Nakano M."/>
            <person name="Shan H."/>
            <person name="Telgmann-Rauber A."/>
            <person name="Kanno A."/>
            <person name="Yue Z."/>
            <person name="Chen H."/>
            <person name="Li W."/>
            <person name="Chen Y."/>
            <person name="Xu X."/>
            <person name="Zhang Y."/>
            <person name="Luo S."/>
            <person name="Chen H."/>
            <person name="Gao J."/>
            <person name="Mao Z."/>
            <person name="Pires J.C."/>
            <person name="Luo M."/>
            <person name="Kudrna D."/>
            <person name="Wing R.A."/>
            <person name="Meyers B.C."/>
            <person name="Yi K."/>
            <person name="Kong H."/>
            <person name="Lavrijsen P."/>
            <person name="Sunseri F."/>
            <person name="Falavigna A."/>
            <person name="Ye Y."/>
            <person name="Leebens-Mack J.H."/>
            <person name="Chen G."/>
        </authorList>
    </citation>
    <scope>NUCLEOTIDE SEQUENCE [LARGE SCALE GENOMIC DNA]</scope>
    <source>
        <strain evidence="4">cv. DH0086</strain>
    </source>
</reference>
<dbReference type="EMBL" id="CM007383">
    <property type="protein sequence ID" value="ONK74032.1"/>
    <property type="molecule type" value="Genomic_DNA"/>
</dbReference>
<accession>A0A5P1F771</accession>
<feature type="compositionally biased region" description="Low complexity" evidence="1">
    <location>
        <begin position="190"/>
        <end position="200"/>
    </location>
</feature>
<feature type="compositionally biased region" description="Low complexity" evidence="1">
    <location>
        <begin position="150"/>
        <end position="180"/>
    </location>
</feature>
<dbReference type="PANTHER" id="PTHR35310:SF1">
    <property type="entry name" value="CELL WALL INTEGRITY_STRESS RESPONSE COMPONENT-LIKE PROTEIN"/>
    <property type="match status" value="1"/>
</dbReference>
<evidence type="ECO:0000256" key="2">
    <source>
        <dbReference type="SAM" id="SignalP"/>
    </source>
</evidence>
<feature type="signal peptide" evidence="2">
    <location>
        <begin position="1"/>
        <end position="26"/>
    </location>
</feature>
<evidence type="ECO:0000313" key="3">
    <source>
        <dbReference type="EMBL" id="ONK74032.1"/>
    </source>
</evidence>
<keyword evidence="4" id="KW-1185">Reference proteome</keyword>